<dbReference type="Pfam" id="PF01262">
    <property type="entry name" value="AlaDh_PNT_C"/>
    <property type="match status" value="1"/>
</dbReference>
<dbReference type="Pfam" id="PF16924">
    <property type="entry name" value="DpaA_N"/>
    <property type="match status" value="1"/>
</dbReference>
<evidence type="ECO:0000259" key="1">
    <source>
        <dbReference type="Pfam" id="PF01262"/>
    </source>
</evidence>
<dbReference type="SUPFAM" id="SSF51735">
    <property type="entry name" value="NAD(P)-binding Rossmann-fold domains"/>
    <property type="match status" value="1"/>
</dbReference>
<feature type="domain" description="Dipicolinate synthase subunit A N-terminal" evidence="2">
    <location>
        <begin position="7"/>
        <end position="122"/>
    </location>
</feature>
<dbReference type="Gene3D" id="3.40.50.720">
    <property type="entry name" value="NAD(P)-binding Rossmann-like Domain"/>
    <property type="match status" value="2"/>
</dbReference>
<comment type="caution">
    <text evidence="3">The sequence shown here is derived from an EMBL/GenBank/DDBJ whole genome shotgun (WGS) entry which is preliminary data.</text>
</comment>
<dbReference type="InterPro" id="IPR031629">
    <property type="entry name" value="DpaA_N"/>
</dbReference>
<dbReference type="GeneID" id="87615523"/>
<proteinExistence type="predicted"/>
<keyword evidence="4" id="KW-1185">Reference proteome</keyword>
<gene>
    <name evidence="3" type="primary">dpaA</name>
    <name evidence="3" type="ORF">EM808_02445</name>
</gene>
<dbReference type="EMBL" id="RZTZ01000001">
    <property type="protein sequence ID" value="RVT67356.1"/>
    <property type="molecule type" value="Genomic_DNA"/>
</dbReference>
<sequence length="286" mass="30959">MIDNSTILIIGGDQRQLQVIDKLAKTAGKIILIGFDQIQLEYANVLKQRISEVDFSSVDRILLPIPGIATDGKAESKFSSEEIILTETMFRQTKEDCKIYSGIITPFLEYIKKTTGRSIIPIFSRDDVAILNSIPTAEGTLKIAIEETDYTIHGANVVVLGFGRVGMTVARLFAAVGAIVSVAVRETADKARVQEMGLKPILFNTLSEEIATQNICINTVPFHVVTKELIDAMPAQAFIIDLASKPGGTDFAYAEEKGIKAIHALGLPAKVAPTTAGEIIADIVLE</sequence>
<feature type="domain" description="Alanine dehydrogenase/pyridine nucleotide transhydrogenase NAD(H)-binding" evidence="1">
    <location>
        <begin position="152"/>
        <end position="249"/>
    </location>
</feature>
<evidence type="ECO:0000259" key="2">
    <source>
        <dbReference type="Pfam" id="PF16924"/>
    </source>
</evidence>
<name>A0A437KGD0_9BACI</name>
<protein>
    <submittedName>
        <fullName evidence="3">Dipicolinic acid synthetase subunit A</fullName>
    </submittedName>
</protein>
<dbReference type="InterPro" id="IPR036291">
    <property type="entry name" value="NAD(P)-bd_dom_sf"/>
</dbReference>
<dbReference type="NCBIfam" id="TIGR02853">
    <property type="entry name" value="spore_dpaA"/>
    <property type="match status" value="1"/>
</dbReference>
<dbReference type="InterPro" id="IPR007698">
    <property type="entry name" value="AlaDH/PNT_NAD(H)-bd"/>
</dbReference>
<dbReference type="AlphaFoldDB" id="A0A437KGD0"/>
<reference evidence="3 4" key="1">
    <citation type="submission" date="2019-01" db="EMBL/GenBank/DDBJ databases">
        <title>Bacillus sp. M5HDSG1-1, whole genome shotgun sequence.</title>
        <authorList>
            <person name="Tuo L."/>
        </authorList>
    </citation>
    <scope>NUCLEOTIDE SEQUENCE [LARGE SCALE GENOMIC DNA]</scope>
    <source>
        <strain evidence="3 4">M5HDSG1-1</strain>
    </source>
</reference>
<dbReference type="RefSeq" id="WP_127735302.1">
    <property type="nucleotide sequence ID" value="NZ_CAJCKN010000015.1"/>
</dbReference>
<evidence type="ECO:0000313" key="3">
    <source>
        <dbReference type="EMBL" id="RVT67356.1"/>
    </source>
</evidence>
<dbReference type="NCBIfam" id="NF006162">
    <property type="entry name" value="PRK08306.1"/>
    <property type="match status" value="1"/>
</dbReference>
<dbReference type="InterPro" id="IPR014215">
    <property type="entry name" value="Dipicolinic_acid_synth_A"/>
</dbReference>
<dbReference type="Proteomes" id="UP000288024">
    <property type="component" value="Unassembled WGS sequence"/>
</dbReference>
<accession>A0A437KGD0</accession>
<organism evidence="3 4">
    <name type="scientific">Niallia taxi</name>
    <dbReference type="NCBI Taxonomy" id="2499688"/>
    <lineage>
        <taxon>Bacteria</taxon>
        <taxon>Bacillati</taxon>
        <taxon>Bacillota</taxon>
        <taxon>Bacilli</taxon>
        <taxon>Bacillales</taxon>
        <taxon>Bacillaceae</taxon>
        <taxon>Niallia</taxon>
    </lineage>
</organism>
<evidence type="ECO:0000313" key="4">
    <source>
        <dbReference type="Proteomes" id="UP000288024"/>
    </source>
</evidence>